<evidence type="ECO:0000313" key="3">
    <source>
        <dbReference type="EMBL" id="KAF1751875.1"/>
    </source>
</evidence>
<dbReference type="InterPro" id="IPR002593">
    <property type="entry name" value="DX"/>
</dbReference>
<reference evidence="3 4" key="1">
    <citation type="submission" date="2019-12" db="EMBL/GenBank/DDBJ databases">
        <title>Chromosome-level assembly of the Caenorhabditis remanei genome.</title>
        <authorList>
            <person name="Teterina A.A."/>
            <person name="Willis J.H."/>
            <person name="Phillips P.C."/>
        </authorList>
    </citation>
    <scope>NUCLEOTIDE SEQUENCE [LARGE SCALE GENOMIC DNA]</scope>
    <source>
        <strain evidence="3 4">PX506</strain>
        <tissue evidence="3">Whole organism</tissue>
    </source>
</reference>
<dbReference type="Pfam" id="PF01666">
    <property type="entry name" value="DX"/>
    <property type="match status" value="1"/>
</dbReference>
<dbReference type="PANTHER" id="PTHR36157:SF2">
    <property type="entry name" value="DOMAIN OF UNKNOWN FUNCTION DX DOMAIN-CONTAINING PROTEIN"/>
    <property type="match status" value="1"/>
</dbReference>
<feature type="signal peptide" evidence="1">
    <location>
        <begin position="1"/>
        <end position="24"/>
    </location>
</feature>
<proteinExistence type="predicted"/>
<dbReference type="Proteomes" id="UP000483820">
    <property type="component" value="Chromosome V"/>
</dbReference>
<evidence type="ECO:0000313" key="4">
    <source>
        <dbReference type="Proteomes" id="UP000483820"/>
    </source>
</evidence>
<gene>
    <name evidence="3" type="ORF">GCK72_018429</name>
</gene>
<feature type="domain" description="Domain of unknown function DX" evidence="2">
    <location>
        <begin position="228"/>
        <end position="262"/>
    </location>
</feature>
<feature type="chain" id="PRO_5025622955" description="Domain of unknown function DX domain-containing protein" evidence="1">
    <location>
        <begin position="25"/>
        <end position="277"/>
    </location>
</feature>
<dbReference type="RefSeq" id="XP_053581462.1">
    <property type="nucleotide sequence ID" value="XM_053732549.1"/>
</dbReference>
<keyword evidence="1" id="KW-0732">Signal</keyword>
<dbReference type="CTD" id="9811903"/>
<dbReference type="KEGG" id="crq:GCK72_018429"/>
<comment type="caution">
    <text evidence="3">The sequence shown here is derived from an EMBL/GenBank/DDBJ whole genome shotgun (WGS) entry which is preliminary data.</text>
</comment>
<dbReference type="EMBL" id="WUAV01000005">
    <property type="protein sequence ID" value="KAF1751875.1"/>
    <property type="molecule type" value="Genomic_DNA"/>
</dbReference>
<protein>
    <recommendedName>
        <fullName evidence="2">Domain of unknown function DX domain-containing protein</fullName>
    </recommendedName>
</protein>
<sequence>MNFFQKSLTFLVIFELTCFLQVIANHSTTPDSNIPTISIGNATDFGSSSDFPSTVTSSDSTETMSTISFEKSKSTSVQESTDHFKTLPTIPSTVKIAATGFPNNTISSPFSSSHSTVTRPVPVATDDLCIQGVSVLPPEKCETLDDCNLRGGKTTQRWCDPVNKSCCRFEQEHELYCPDGNIPLMNEPFCKNFEPEQIWSGTCSLPNGICKHGHCCPSNNTILLGTPYKTNQDCVTNAPIHKNQKFGYCDPENGKVFIMKIVVSHSEWIMYVCVCQM</sequence>
<name>A0A6A5GB88_CAERE</name>
<dbReference type="GeneID" id="9811903"/>
<organism evidence="3 4">
    <name type="scientific">Caenorhabditis remanei</name>
    <name type="common">Caenorhabditis vulgaris</name>
    <dbReference type="NCBI Taxonomy" id="31234"/>
    <lineage>
        <taxon>Eukaryota</taxon>
        <taxon>Metazoa</taxon>
        <taxon>Ecdysozoa</taxon>
        <taxon>Nematoda</taxon>
        <taxon>Chromadorea</taxon>
        <taxon>Rhabditida</taxon>
        <taxon>Rhabditina</taxon>
        <taxon>Rhabditomorpha</taxon>
        <taxon>Rhabditoidea</taxon>
        <taxon>Rhabditidae</taxon>
        <taxon>Peloderinae</taxon>
        <taxon>Caenorhabditis</taxon>
    </lineage>
</organism>
<evidence type="ECO:0000256" key="1">
    <source>
        <dbReference type="SAM" id="SignalP"/>
    </source>
</evidence>
<evidence type="ECO:0000259" key="2">
    <source>
        <dbReference type="Pfam" id="PF01666"/>
    </source>
</evidence>
<dbReference type="AlphaFoldDB" id="A0A6A5GB88"/>
<dbReference type="PANTHER" id="PTHR36157">
    <property type="entry name" value="PROTEIN CBG12671-RELATED"/>
    <property type="match status" value="1"/>
</dbReference>
<accession>A0A6A5GB88</accession>